<feature type="compositionally biased region" description="Polar residues" evidence="2">
    <location>
        <begin position="337"/>
        <end position="349"/>
    </location>
</feature>
<reference evidence="3" key="2">
    <citation type="journal article" date="2007" name="Science">
        <title>Draft genome sequence of the sexually transmitted pathogen Trichomonas vaginalis.</title>
        <authorList>
            <person name="Carlton J.M."/>
            <person name="Hirt R.P."/>
            <person name="Silva J.C."/>
            <person name="Delcher A.L."/>
            <person name="Schatz M."/>
            <person name="Zhao Q."/>
            <person name="Wortman J.R."/>
            <person name="Bidwell S.L."/>
            <person name="Alsmark U.C.M."/>
            <person name="Besteiro S."/>
            <person name="Sicheritz-Ponten T."/>
            <person name="Noel C.J."/>
            <person name="Dacks J.B."/>
            <person name="Foster P.G."/>
            <person name="Simillion C."/>
            <person name="Van de Peer Y."/>
            <person name="Miranda-Saavedra D."/>
            <person name="Barton G.J."/>
            <person name="Westrop G.D."/>
            <person name="Mueller S."/>
            <person name="Dessi D."/>
            <person name="Fiori P.L."/>
            <person name="Ren Q."/>
            <person name="Paulsen I."/>
            <person name="Zhang H."/>
            <person name="Bastida-Corcuera F.D."/>
            <person name="Simoes-Barbosa A."/>
            <person name="Brown M.T."/>
            <person name="Hayes R.D."/>
            <person name="Mukherjee M."/>
            <person name="Okumura C.Y."/>
            <person name="Schneider R."/>
            <person name="Smith A.J."/>
            <person name="Vanacova S."/>
            <person name="Villalvazo M."/>
            <person name="Haas B.J."/>
            <person name="Pertea M."/>
            <person name="Feldblyum T.V."/>
            <person name="Utterback T.R."/>
            <person name="Shu C.L."/>
            <person name="Osoegawa K."/>
            <person name="de Jong P.J."/>
            <person name="Hrdy I."/>
            <person name="Horvathova L."/>
            <person name="Zubacova Z."/>
            <person name="Dolezal P."/>
            <person name="Malik S.B."/>
            <person name="Logsdon J.M. Jr."/>
            <person name="Henze K."/>
            <person name="Gupta A."/>
            <person name="Wang C.C."/>
            <person name="Dunne R.L."/>
            <person name="Upcroft J.A."/>
            <person name="Upcroft P."/>
            <person name="White O."/>
            <person name="Salzberg S.L."/>
            <person name="Tang P."/>
            <person name="Chiu C.-H."/>
            <person name="Lee Y.-S."/>
            <person name="Embley T.M."/>
            <person name="Coombs G.H."/>
            <person name="Mottram J.C."/>
            <person name="Tachezy J."/>
            <person name="Fraser-Liggett C.M."/>
            <person name="Johnson P.J."/>
        </authorList>
    </citation>
    <scope>NUCLEOTIDE SEQUENCE [LARGE SCALE GENOMIC DNA]</scope>
    <source>
        <strain evidence="3">G3</strain>
    </source>
</reference>
<evidence type="ECO:0000256" key="1">
    <source>
        <dbReference type="SAM" id="Coils"/>
    </source>
</evidence>
<keyword evidence="4" id="KW-1185">Reference proteome</keyword>
<dbReference type="VEuPathDB" id="TrichDB:TVAG_410300"/>
<feature type="compositionally biased region" description="Polar residues" evidence="2">
    <location>
        <begin position="59"/>
        <end position="68"/>
    </location>
</feature>
<feature type="region of interest" description="Disordered" evidence="2">
    <location>
        <begin position="1"/>
        <end position="93"/>
    </location>
</feature>
<dbReference type="AlphaFoldDB" id="A2E8J3"/>
<dbReference type="PANTHER" id="PTHR47026">
    <property type="entry name" value="PIGMENTOSA GTPASE REGULATOR-LIKE PROTEIN, PUTATIVE-RELATED"/>
    <property type="match status" value="1"/>
</dbReference>
<keyword evidence="1" id="KW-0175">Coiled coil</keyword>
<dbReference type="KEGG" id="tva:4768969"/>
<dbReference type="Proteomes" id="UP000001542">
    <property type="component" value="Unassembled WGS sequence"/>
</dbReference>
<evidence type="ECO:0000313" key="3">
    <source>
        <dbReference type="EMBL" id="EAY11030.1"/>
    </source>
</evidence>
<sequence>MTEDSLFVTDTKLADAMTQIVSNEEPAPEEQKEEQQPENPPEPPQSAPSPTPEPVMDAASTTSAATEQPKTEMTKEEVDELINDAKQGKDLSQYNSSQLNQAWNGLNSQKTEYTQQRKYVEADKVTKLMKKIRLLANQKAVTEKREAKIQELVQKRDECQADLDKLSKSWENKLADFDAQIKVKVQQYYDQQGKELADFDANTEKEIDSLQIRDTKELLKLKSREEGLVKNEMFIKAQEVRSKIEQLEAEVIESQKSQKRDELSVKRQQIINQQIQQLRVIEQWANEKVIDLSRQMSGEIGAAEKRVHNYDVQIAAVKTGKEKGSKGKKAEILVPSVQKNSRSTRSGFR</sequence>
<gene>
    <name evidence="3" type="ORF">TVAG_410300</name>
</gene>
<protein>
    <submittedName>
        <fullName evidence="3">Uncharacterized protein</fullName>
    </submittedName>
</protein>
<dbReference type="SMR" id="A2E8J3"/>
<dbReference type="PANTHER" id="PTHR47026:SF2">
    <property type="entry name" value="FLAGELLAR ASSOCIATED PROTEIN"/>
    <property type="match status" value="1"/>
</dbReference>
<dbReference type="VEuPathDB" id="TrichDB:TVAGG3_0358730"/>
<feature type="compositionally biased region" description="Basic and acidic residues" evidence="2">
    <location>
        <begin position="322"/>
        <end position="331"/>
    </location>
</feature>
<dbReference type="InParanoid" id="A2E8J3"/>
<feature type="region of interest" description="Disordered" evidence="2">
    <location>
        <begin position="322"/>
        <end position="349"/>
    </location>
</feature>
<reference evidence="3" key="1">
    <citation type="submission" date="2006-10" db="EMBL/GenBank/DDBJ databases">
        <authorList>
            <person name="Amadeo P."/>
            <person name="Zhao Q."/>
            <person name="Wortman J."/>
            <person name="Fraser-Liggett C."/>
            <person name="Carlton J."/>
        </authorList>
    </citation>
    <scope>NUCLEOTIDE SEQUENCE</scope>
    <source>
        <strain evidence="3">G3</strain>
    </source>
</reference>
<organism evidence="3 4">
    <name type="scientific">Trichomonas vaginalis (strain ATCC PRA-98 / G3)</name>
    <dbReference type="NCBI Taxonomy" id="412133"/>
    <lineage>
        <taxon>Eukaryota</taxon>
        <taxon>Metamonada</taxon>
        <taxon>Parabasalia</taxon>
        <taxon>Trichomonadida</taxon>
        <taxon>Trichomonadidae</taxon>
        <taxon>Trichomonas</taxon>
    </lineage>
</organism>
<accession>A2E8J3</accession>
<evidence type="ECO:0000313" key="4">
    <source>
        <dbReference type="Proteomes" id="UP000001542"/>
    </source>
</evidence>
<proteinExistence type="predicted"/>
<feature type="compositionally biased region" description="Pro residues" evidence="2">
    <location>
        <begin position="38"/>
        <end position="53"/>
    </location>
</feature>
<dbReference type="RefSeq" id="XP_001323253.1">
    <property type="nucleotide sequence ID" value="XM_001323218.1"/>
</dbReference>
<dbReference type="EMBL" id="DS113327">
    <property type="protein sequence ID" value="EAY11030.1"/>
    <property type="molecule type" value="Genomic_DNA"/>
</dbReference>
<feature type="coiled-coil region" evidence="1">
    <location>
        <begin position="230"/>
        <end position="257"/>
    </location>
</feature>
<evidence type="ECO:0000256" key="2">
    <source>
        <dbReference type="SAM" id="MobiDB-lite"/>
    </source>
</evidence>
<name>A2E8J3_TRIV3</name>